<dbReference type="RefSeq" id="WP_412708060.1">
    <property type="nucleotide sequence ID" value="NZ_BAABMM010000027.1"/>
</dbReference>
<protein>
    <submittedName>
        <fullName evidence="1">Uncharacterized protein</fullName>
    </submittedName>
</protein>
<gene>
    <name evidence="1" type="ORF">KNCP2_06770</name>
</gene>
<proteinExistence type="predicted"/>
<evidence type="ECO:0000313" key="1">
    <source>
        <dbReference type="EMBL" id="GAA5252389.1"/>
    </source>
</evidence>
<reference evidence="1 2" key="1">
    <citation type="journal article" date="2024" name="Microbiol. Immunol.">
        <title>Discovery of a novel spotted fever group Rickettsia, 'Candidatus Rickettsia kedanie,' in unfed larval chigger mites, Leptotrombidium scutellare.</title>
        <authorList>
            <person name="Ogawa M."/>
            <person name="Matsutani M."/>
            <person name="Katayama T."/>
            <person name="Takada N."/>
            <person name="Noda S."/>
            <person name="Takahashi M."/>
            <person name="Kageyama D."/>
            <person name="Hanaoka N."/>
            <person name="Ebihara H."/>
        </authorList>
    </citation>
    <scope>NUCLEOTIDE SEQUENCE [LARGE SCALE GENOMIC DNA]</scope>
    <source>
        <strain evidence="1 2">KNCP2-13</strain>
    </source>
</reference>
<evidence type="ECO:0000313" key="2">
    <source>
        <dbReference type="Proteomes" id="UP001628124"/>
    </source>
</evidence>
<keyword evidence="2" id="KW-1185">Reference proteome</keyword>
<dbReference type="Proteomes" id="UP001628124">
    <property type="component" value="Unassembled WGS sequence"/>
</dbReference>
<dbReference type="EMBL" id="BAABMM010000027">
    <property type="protein sequence ID" value="GAA5252389.1"/>
    <property type="molecule type" value="Genomic_DNA"/>
</dbReference>
<accession>A0ABP9TT07</accession>
<name>A0ABP9TT07_9RICK</name>
<sequence>MAGKRLDVTVKAYEQSLGQLINQVVVHQKAFVSFIEDELIKNHPHKDKFEKINQHYKLPEPPKLSDIINNLRELVNSDDIIANLKHSRKHIEFQEKVNNLIQIYDDNKHNPAAN</sequence>
<comment type="caution">
    <text evidence="1">The sequence shown here is derived from an EMBL/GenBank/DDBJ whole genome shotgun (WGS) entry which is preliminary data.</text>
</comment>
<organism evidence="1 2">
    <name type="scientific">Candidatus Rickettsia kedanie</name>
    <dbReference type="NCBI Taxonomy" id="3115352"/>
    <lineage>
        <taxon>Bacteria</taxon>
        <taxon>Pseudomonadati</taxon>
        <taxon>Pseudomonadota</taxon>
        <taxon>Alphaproteobacteria</taxon>
        <taxon>Rickettsiales</taxon>
        <taxon>Rickettsiaceae</taxon>
        <taxon>Rickettsieae</taxon>
        <taxon>Rickettsia</taxon>
        <taxon>spotted fever group</taxon>
    </lineage>
</organism>